<proteinExistence type="inferred from homology"/>
<dbReference type="SUPFAM" id="SSF56112">
    <property type="entry name" value="Protein kinase-like (PK-like)"/>
    <property type="match status" value="1"/>
</dbReference>
<evidence type="ECO:0000256" key="5">
    <source>
        <dbReference type="ARBA" id="ARBA00022490"/>
    </source>
</evidence>
<accession>A0A8S1CPC2</accession>
<dbReference type="GO" id="GO:0046872">
    <property type="term" value="F:metal ion binding"/>
    <property type="evidence" value="ECO:0007669"/>
    <property type="project" value="UniProtKB-UniRule"/>
</dbReference>
<dbReference type="OrthoDB" id="205248at2759"/>
<evidence type="ECO:0000256" key="10">
    <source>
        <dbReference type="ARBA" id="ARBA00022679"/>
    </source>
</evidence>
<evidence type="ECO:0000256" key="6">
    <source>
        <dbReference type="ARBA" id="ARBA00022517"/>
    </source>
</evidence>
<keyword evidence="8" id="KW-0597">Phosphoprotein</keyword>
<evidence type="ECO:0000256" key="14">
    <source>
        <dbReference type="ARBA" id="ARBA00022840"/>
    </source>
</evidence>
<keyword evidence="14" id="KW-0067">ATP-binding</keyword>
<evidence type="ECO:0000256" key="22">
    <source>
        <dbReference type="PIRNR" id="PIRNR038146"/>
    </source>
</evidence>
<keyword evidence="12 22" id="KW-0547">Nucleotide-binding</keyword>
<dbReference type="EMBL" id="CADEPI010000063">
    <property type="protein sequence ID" value="CAB3371576.1"/>
    <property type="molecule type" value="Genomic_DNA"/>
</dbReference>
<dbReference type="Pfam" id="PF01163">
    <property type="entry name" value="RIO1"/>
    <property type="match status" value="1"/>
</dbReference>
<evidence type="ECO:0000256" key="8">
    <source>
        <dbReference type="ARBA" id="ARBA00022553"/>
    </source>
</evidence>
<dbReference type="PIRSF" id="PIRSF038146">
    <property type="entry name" value="Ser/Thr_PK_RIO3"/>
    <property type="match status" value="1"/>
</dbReference>
<keyword evidence="7 22" id="KW-0723">Serine/threonine-protein kinase</keyword>
<feature type="domain" description="RIO kinase" evidence="24">
    <location>
        <begin position="226"/>
        <end position="470"/>
    </location>
</feature>
<dbReference type="GO" id="GO:0005524">
    <property type="term" value="F:ATP binding"/>
    <property type="evidence" value="ECO:0007669"/>
    <property type="project" value="UniProtKB-UniRule"/>
</dbReference>
<evidence type="ECO:0000256" key="13">
    <source>
        <dbReference type="ARBA" id="ARBA00022777"/>
    </source>
</evidence>
<dbReference type="FunFam" id="3.30.200.20:FF:000200">
    <property type="entry name" value="Serine/threonine-protein kinase RIO3"/>
    <property type="match status" value="1"/>
</dbReference>
<evidence type="ECO:0000259" key="24">
    <source>
        <dbReference type="SMART" id="SM00090"/>
    </source>
</evidence>
<dbReference type="SMART" id="SM00090">
    <property type="entry name" value="RIO"/>
    <property type="match status" value="1"/>
</dbReference>
<dbReference type="GO" id="GO:0051607">
    <property type="term" value="P:defense response to virus"/>
    <property type="evidence" value="ECO:0007669"/>
    <property type="project" value="UniProtKB-KW"/>
</dbReference>
<dbReference type="AlphaFoldDB" id="A0A8S1CPC2"/>
<comment type="subcellular location">
    <subcellularLocation>
        <location evidence="2">Cytoplasm</location>
    </subcellularLocation>
</comment>
<comment type="caution">
    <text evidence="25">The sequence shown here is derived from an EMBL/GenBank/DDBJ whole genome shotgun (WGS) entry which is preliminary data.</text>
</comment>
<gene>
    <name evidence="25" type="ORF">CLODIP_2_CD01631</name>
</gene>
<evidence type="ECO:0000313" key="25">
    <source>
        <dbReference type="EMBL" id="CAB3371576.1"/>
    </source>
</evidence>
<feature type="compositionally biased region" description="Basic and acidic residues" evidence="23">
    <location>
        <begin position="215"/>
        <end position="229"/>
    </location>
</feature>
<dbReference type="InterPro" id="IPR018935">
    <property type="entry name" value="RIO_kinase_CS"/>
</dbReference>
<keyword evidence="15 22" id="KW-0460">Magnesium</keyword>
<dbReference type="InterPro" id="IPR018934">
    <property type="entry name" value="RIO_dom"/>
</dbReference>
<dbReference type="Gene3D" id="3.30.200.20">
    <property type="entry name" value="Phosphorylase Kinase, domain 1"/>
    <property type="match status" value="1"/>
</dbReference>
<evidence type="ECO:0000256" key="7">
    <source>
        <dbReference type="ARBA" id="ARBA00022527"/>
    </source>
</evidence>
<comment type="similarity">
    <text evidence="3 22">Belongs to the protein kinase superfamily. RIO-type Ser/Thr kinase family.</text>
</comment>
<keyword evidence="17" id="KW-0051">Antiviral defense</keyword>
<dbReference type="PROSITE" id="PS01245">
    <property type="entry name" value="RIO1"/>
    <property type="match status" value="1"/>
</dbReference>
<keyword evidence="10 22" id="KW-0808">Transferase</keyword>
<evidence type="ECO:0000256" key="19">
    <source>
        <dbReference type="ARBA" id="ARBA00048679"/>
    </source>
</evidence>
<organism evidence="25 26">
    <name type="scientific">Cloeon dipterum</name>
    <dbReference type="NCBI Taxonomy" id="197152"/>
    <lineage>
        <taxon>Eukaryota</taxon>
        <taxon>Metazoa</taxon>
        <taxon>Ecdysozoa</taxon>
        <taxon>Arthropoda</taxon>
        <taxon>Hexapoda</taxon>
        <taxon>Insecta</taxon>
        <taxon>Pterygota</taxon>
        <taxon>Palaeoptera</taxon>
        <taxon>Ephemeroptera</taxon>
        <taxon>Pisciforma</taxon>
        <taxon>Baetidae</taxon>
        <taxon>Cloeon</taxon>
    </lineage>
</organism>
<evidence type="ECO:0000256" key="3">
    <source>
        <dbReference type="ARBA" id="ARBA00009196"/>
    </source>
</evidence>
<evidence type="ECO:0000256" key="18">
    <source>
        <dbReference type="ARBA" id="ARBA00047899"/>
    </source>
</evidence>
<dbReference type="EC" id="2.7.11.1" evidence="4 22"/>
<protein>
    <recommendedName>
        <fullName evidence="21 22">Serine/threonine-protein kinase RIO3</fullName>
        <ecNumber evidence="4 22">2.7.11.1</ecNumber>
    </recommendedName>
</protein>
<keyword evidence="9" id="KW-0399">Innate immunity</keyword>
<dbReference type="GO" id="GO:0042254">
    <property type="term" value="P:ribosome biogenesis"/>
    <property type="evidence" value="ECO:0007669"/>
    <property type="project" value="UniProtKB-KW"/>
</dbReference>
<keyword evidence="5" id="KW-0963">Cytoplasm</keyword>
<comment type="cofactor">
    <cofactor evidence="1 22">
        <name>Mg(2+)</name>
        <dbReference type="ChEBI" id="CHEBI:18420"/>
    </cofactor>
</comment>
<sequence>MDSNPEKSTPPSTQSPWGKVTQPATATTSLSEIMSEQLATDLHKKEVDKYTKSLLSDPSEKEVACYIAPETSDCENDLMIARMLQMQFDKEHDEGIKRTESKWNGTSKVTVSLDNFLVSGENDDDSDYEDDVDDRKRHWDTFEASEAAFPTIPKCGYTKPAEGKGIVTKHDITMANRRNACRVMEFPPEFQTGDGGGFDMRLSNQVFNSLKRHSKIDQGRRSKMHDKSELSTSEQAVDPQTRIMLHKWFDNGLLEGVRGIISTGKEAVILHAEGGKKEDGTQLPKNCAVKVFKTTMNEFKERDKYIRNDYRFRDKFTKQNCRKMIELWAEKELRNLIRMKNAGLMCPAVAHLKKHVLVMEMISDSRGPAPKLKDVVLSDAELSVAYEQVIEFVKGMYQKAGLIHADLSEYNILWCEGDCWFIDVGQAVEPRHPGARTFLYRDCNNICTFFRRKGLPNVLSPDELFKQVTGLNDDPKKCIEDAVLEQQIKEFERDEELLVHQEPRNHYPFEHCWQKSLEENKASKEAAGLGSHAVEVEATKT</sequence>
<dbReference type="InterPro" id="IPR017406">
    <property type="entry name" value="Ser/Thr_kinase_Rio3"/>
</dbReference>
<feature type="region of interest" description="Disordered" evidence="23">
    <location>
        <begin position="1"/>
        <end position="27"/>
    </location>
</feature>
<comment type="catalytic activity">
    <reaction evidence="19 22">
        <text>L-seryl-[protein] + ATP = O-phospho-L-seryl-[protein] + ADP + H(+)</text>
        <dbReference type="Rhea" id="RHEA:17989"/>
        <dbReference type="Rhea" id="RHEA-COMP:9863"/>
        <dbReference type="Rhea" id="RHEA-COMP:11604"/>
        <dbReference type="ChEBI" id="CHEBI:15378"/>
        <dbReference type="ChEBI" id="CHEBI:29999"/>
        <dbReference type="ChEBI" id="CHEBI:30616"/>
        <dbReference type="ChEBI" id="CHEBI:83421"/>
        <dbReference type="ChEBI" id="CHEBI:456216"/>
        <dbReference type="EC" id="2.7.11.1"/>
    </reaction>
</comment>
<evidence type="ECO:0000256" key="21">
    <source>
        <dbReference type="ARBA" id="ARBA00068351"/>
    </source>
</evidence>
<feature type="region of interest" description="Disordered" evidence="23">
    <location>
        <begin position="212"/>
        <end position="235"/>
    </location>
</feature>
<dbReference type="InterPro" id="IPR051272">
    <property type="entry name" value="RIO-type_Ser/Thr_kinase"/>
</dbReference>
<keyword evidence="6" id="KW-0690">Ribosome biogenesis</keyword>
<evidence type="ECO:0000256" key="1">
    <source>
        <dbReference type="ARBA" id="ARBA00001946"/>
    </source>
</evidence>
<evidence type="ECO:0000256" key="4">
    <source>
        <dbReference type="ARBA" id="ARBA00012513"/>
    </source>
</evidence>
<comment type="catalytic activity">
    <reaction evidence="18 22">
        <text>L-threonyl-[protein] + ATP = O-phospho-L-threonyl-[protein] + ADP + H(+)</text>
        <dbReference type="Rhea" id="RHEA:46608"/>
        <dbReference type="Rhea" id="RHEA-COMP:11060"/>
        <dbReference type="Rhea" id="RHEA-COMP:11605"/>
        <dbReference type="ChEBI" id="CHEBI:15378"/>
        <dbReference type="ChEBI" id="CHEBI:30013"/>
        <dbReference type="ChEBI" id="CHEBI:30616"/>
        <dbReference type="ChEBI" id="CHEBI:61977"/>
        <dbReference type="ChEBI" id="CHEBI:456216"/>
        <dbReference type="EC" id="2.7.11.1"/>
    </reaction>
</comment>
<keyword evidence="26" id="KW-1185">Reference proteome</keyword>
<dbReference type="Gene3D" id="1.10.510.10">
    <property type="entry name" value="Transferase(Phosphotransferase) domain 1"/>
    <property type="match status" value="1"/>
</dbReference>
<dbReference type="InterPro" id="IPR011009">
    <property type="entry name" value="Kinase-like_dom_sf"/>
</dbReference>
<keyword evidence="11 22" id="KW-0479">Metal-binding</keyword>
<keyword evidence="13 22" id="KW-0418">Kinase</keyword>
<dbReference type="PANTHER" id="PTHR45723">
    <property type="entry name" value="SERINE/THREONINE-PROTEIN KINASE RIO1"/>
    <property type="match status" value="1"/>
</dbReference>
<evidence type="ECO:0000256" key="23">
    <source>
        <dbReference type="SAM" id="MobiDB-lite"/>
    </source>
</evidence>
<evidence type="ECO:0000256" key="15">
    <source>
        <dbReference type="ARBA" id="ARBA00022842"/>
    </source>
</evidence>
<evidence type="ECO:0000256" key="20">
    <source>
        <dbReference type="ARBA" id="ARBA00064322"/>
    </source>
</evidence>
<keyword evidence="16" id="KW-0391">Immunity</keyword>
<evidence type="ECO:0000256" key="12">
    <source>
        <dbReference type="ARBA" id="ARBA00022741"/>
    </source>
</evidence>
<name>A0A8S1CPC2_9INSE</name>
<comment type="subunit">
    <text evidence="20">Interacts with CASP10. Interacts with IRF3; RIOK3 probably mediates the interaction of TBK1 with IRF3. Associated with 40S pre-ribosomal particles.</text>
</comment>
<dbReference type="GO" id="GO:0045087">
    <property type="term" value="P:innate immune response"/>
    <property type="evidence" value="ECO:0007669"/>
    <property type="project" value="UniProtKB-KW"/>
</dbReference>
<reference evidence="25 26" key="1">
    <citation type="submission" date="2020-04" db="EMBL/GenBank/DDBJ databases">
        <authorList>
            <person name="Alioto T."/>
            <person name="Alioto T."/>
            <person name="Gomez Garrido J."/>
        </authorList>
    </citation>
    <scope>NUCLEOTIDE SEQUENCE [LARGE SCALE GENOMIC DNA]</scope>
</reference>
<evidence type="ECO:0000256" key="17">
    <source>
        <dbReference type="ARBA" id="ARBA00023118"/>
    </source>
</evidence>
<dbReference type="InterPro" id="IPR000687">
    <property type="entry name" value="RIO_kinase"/>
</dbReference>
<evidence type="ECO:0000256" key="9">
    <source>
        <dbReference type="ARBA" id="ARBA00022588"/>
    </source>
</evidence>
<evidence type="ECO:0000256" key="11">
    <source>
        <dbReference type="ARBA" id="ARBA00022723"/>
    </source>
</evidence>
<evidence type="ECO:0000256" key="2">
    <source>
        <dbReference type="ARBA" id="ARBA00004496"/>
    </source>
</evidence>
<dbReference type="GO" id="GO:0005737">
    <property type="term" value="C:cytoplasm"/>
    <property type="evidence" value="ECO:0007669"/>
    <property type="project" value="UniProtKB-SubCell"/>
</dbReference>
<evidence type="ECO:0000256" key="16">
    <source>
        <dbReference type="ARBA" id="ARBA00022859"/>
    </source>
</evidence>
<evidence type="ECO:0000313" key="26">
    <source>
        <dbReference type="Proteomes" id="UP000494165"/>
    </source>
</evidence>
<dbReference type="Proteomes" id="UP000494165">
    <property type="component" value="Unassembled WGS sequence"/>
</dbReference>
<dbReference type="GO" id="GO:0004674">
    <property type="term" value="F:protein serine/threonine kinase activity"/>
    <property type="evidence" value="ECO:0007669"/>
    <property type="project" value="UniProtKB-UniRule"/>
</dbReference>